<evidence type="ECO:0000313" key="4">
    <source>
        <dbReference type="Proteomes" id="UP000000488"/>
    </source>
</evidence>
<dbReference type="Gene3D" id="3.40.50.1460">
    <property type="match status" value="1"/>
</dbReference>
<protein>
    <submittedName>
        <fullName evidence="3">Ice-like protease (Caspase)</fullName>
    </submittedName>
</protein>
<dbReference type="eggNOG" id="COG4249">
    <property type="taxonomic scope" value="Bacteria"/>
</dbReference>
<dbReference type="InterPro" id="IPR011600">
    <property type="entry name" value="Pept_C14_caspase"/>
</dbReference>
<dbReference type="GO" id="GO:0006508">
    <property type="term" value="P:proteolysis"/>
    <property type="evidence" value="ECO:0007669"/>
    <property type="project" value="UniProtKB-KW"/>
</dbReference>
<feature type="signal peptide" evidence="1">
    <location>
        <begin position="1"/>
        <end position="18"/>
    </location>
</feature>
<keyword evidence="1" id="KW-0732">Signal</keyword>
<dbReference type="EMBL" id="CP002830">
    <property type="protein sequence ID" value="AEI66668.1"/>
    <property type="molecule type" value="Genomic_DNA"/>
</dbReference>
<dbReference type="HOGENOM" id="CLU_380748_0_0_7"/>
<dbReference type="Proteomes" id="UP000000488">
    <property type="component" value="Chromosome"/>
</dbReference>
<dbReference type="NCBIfam" id="NF047436">
    <property type="entry name" value="LA_2272_repeat"/>
    <property type="match status" value="1"/>
</dbReference>
<evidence type="ECO:0000259" key="2">
    <source>
        <dbReference type="Pfam" id="PF00656"/>
    </source>
</evidence>
<gene>
    <name evidence="3" type="ordered locus">LILAB_23865</name>
</gene>
<feature type="chain" id="PRO_5003374800" evidence="1">
    <location>
        <begin position="19"/>
        <end position="745"/>
    </location>
</feature>
<name>F8CP90_MYXFH</name>
<proteinExistence type="predicted"/>
<organism evidence="3 4">
    <name type="scientific">Myxococcus fulvus (strain ATCC BAA-855 / HW-1)</name>
    <dbReference type="NCBI Taxonomy" id="483219"/>
    <lineage>
        <taxon>Bacteria</taxon>
        <taxon>Pseudomonadati</taxon>
        <taxon>Myxococcota</taxon>
        <taxon>Myxococcia</taxon>
        <taxon>Myxococcales</taxon>
        <taxon>Cystobacterineae</taxon>
        <taxon>Myxococcaceae</taxon>
        <taxon>Myxococcus</taxon>
    </lineage>
</organism>
<dbReference type="STRING" id="483219.LILAB_23865"/>
<dbReference type="InterPro" id="IPR058093">
    <property type="entry name" value="LA_2272-like"/>
</dbReference>
<dbReference type="KEGG" id="mfu:LILAB_23865"/>
<keyword evidence="3" id="KW-0378">Hydrolase</keyword>
<dbReference type="GO" id="GO:0004197">
    <property type="term" value="F:cysteine-type endopeptidase activity"/>
    <property type="evidence" value="ECO:0007669"/>
    <property type="project" value="InterPro"/>
</dbReference>
<feature type="domain" description="Peptidase C14 caspase" evidence="2">
    <location>
        <begin position="30"/>
        <end position="218"/>
    </location>
</feature>
<sequence length="745" mass="78056">MTRSFLFLLLLVPALAAAAPASTAPPLSVRRLALLVGVNDGGEGRARLRYAVTDARSFGDVLEELGGVQPQDTLLMMEGDRAAFEAALARFKAMLTAARRQGTRIEALLYYSGHSDEQGLLLQKDRFGYRELRKALESLPADVRIAILDSCASGTLARQKGGVRRPAFMVDASSAVRGHAILTSSSEDEVSQESDRIGGSFFTHNLVSGLRGAADVSGDGRVTLHEAYQFAFHETLARTEETRAGAQHPAYDIELAGTGDLVMTDLRSTAAVLVLGELVDGRLFVRDSRGRLVVELKKYAGRTTELGLQKGRYTVMRKVLDQTSQAEFELGDGGRTVLAASAFRAVQGELTAMRGGGPLPTAESASAAPAAGGGHRSRFANVGLFPGLQTNDLLNGGAPVDNNLSLSMGVSRMARLDGVAVALGANLASDQVDGLQLAVGANVVRGDMLGAQVAVGGNWAHGKAEGVQAAVGLNVARSSGNLGQLAVGANISGTSLAGAQLAAGGNWTAGSVDGLQVAAGLNRVKDRLSGLQLAAGMNWAAEARGAQVSLVNVGGDVRGAQVGLVNVAGRMRGLQLGLVNVSREMESGVPVGLVSLVRDGQFHVEAFGNDFNYANTALKMGSRHFYTTLVVGMGTAQGARGPSHWSLGLGLGAHLPFTERFFLDVDAVSNTLYGWNMKFEGNRLVHQLRLVAGFQVARDLALIGGPTLNVMHDVNGEPVSNVSRLTRQAAGDVLLWPGVQVGLRI</sequence>
<keyword evidence="3" id="KW-0645">Protease</keyword>
<dbReference type="AlphaFoldDB" id="F8CP90"/>
<evidence type="ECO:0000256" key="1">
    <source>
        <dbReference type="SAM" id="SignalP"/>
    </source>
</evidence>
<evidence type="ECO:0000313" key="3">
    <source>
        <dbReference type="EMBL" id="AEI66668.1"/>
    </source>
</evidence>
<accession>F8CP90</accession>
<reference evidence="3 4" key="1">
    <citation type="journal article" date="2011" name="J. Bacteriol.">
        <title>Genome sequence of the halotolerant marine bacterium Myxococcus fulvus HW-1.</title>
        <authorList>
            <person name="Li Z.F."/>
            <person name="Li X."/>
            <person name="Liu H."/>
            <person name="Liu X."/>
            <person name="Han K."/>
            <person name="Wu Z.H."/>
            <person name="Hu W."/>
            <person name="Li F.F."/>
            <person name="Li Y.Z."/>
        </authorList>
    </citation>
    <scope>NUCLEOTIDE SEQUENCE [LARGE SCALE GENOMIC DNA]</scope>
    <source>
        <strain evidence="4">ATCC BAA-855 / HW-1</strain>
    </source>
</reference>
<dbReference type="Pfam" id="PF00656">
    <property type="entry name" value="Peptidase_C14"/>
    <property type="match status" value="1"/>
</dbReference>